<name>A0A9P8N770_9HYPO</name>
<dbReference type="AlphaFoldDB" id="A0A9P8N770"/>
<evidence type="ECO:0000313" key="2">
    <source>
        <dbReference type="Proteomes" id="UP000824596"/>
    </source>
</evidence>
<sequence>MPARSRQVGLTIGVEVILRSRRRISKQLNERKSFEAHGVEEVEFFYSKLREIITSYRIGSSEIWNEDEAGIRIGPSKPRILHEGNISFSRVNFLTAFQDVYEAGFTRHNIMAAFEKTGLFPVDPAPVITKILHEQLRQQQPINPAYASLLPSETRFQVAADALNDIRQRYGPLMSSPSRENLRVLAKVNTESIAMASHSQGIVSDKNSRTQAYANRMKRGKIVRPRGEFITSSSMADITREYEELQAKQTRLQTRQEIRMHLKRVRGEMQKIREDYKVGKKQLVNGRVKTLNFKPWLEFTGRDVEFYTLEQSCDTLMRELKEPSKESFFYDTTKK</sequence>
<dbReference type="Proteomes" id="UP000824596">
    <property type="component" value="Unassembled WGS sequence"/>
</dbReference>
<reference evidence="1" key="1">
    <citation type="submission" date="2021-09" db="EMBL/GenBank/DDBJ databases">
        <title>A high-quality genome of the endoparasitic fungus Hirsutella rhossiliensis with a comparison of Hirsutella genomes reveals transposable elements contributing to genome size variation.</title>
        <authorList>
            <person name="Lin R."/>
            <person name="Jiao Y."/>
            <person name="Sun X."/>
            <person name="Ling J."/>
            <person name="Xie B."/>
            <person name="Cheng X."/>
        </authorList>
    </citation>
    <scope>NUCLEOTIDE SEQUENCE</scope>
    <source>
        <strain evidence="1">HR02</strain>
    </source>
</reference>
<dbReference type="RefSeq" id="XP_044726376.1">
    <property type="nucleotide sequence ID" value="XM_044859976.1"/>
</dbReference>
<organism evidence="1 2">
    <name type="scientific">Hirsutella rhossiliensis</name>
    <dbReference type="NCBI Taxonomy" id="111463"/>
    <lineage>
        <taxon>Eukaryota</taxon>
        <taxon>Fungi</taxon>
        <taxon>Dikarya</taxon>
        <taxon>Ascomycota</taxon>
        <taxon>Pezizomycotina</taxon>
        <taxon>Sordariomycetes</taxon>
        <taxon>Hypocreomycetidae</taxon>
        <taxon>Hypocreales</taxon>
        <taxon>Ophiocordycipitaceae</taxon>
        <taxon>Hirsutella</taxon>
    </lineage>
</organism>
<dbReference type="GeneID" id="68350634"/>
<keyword evidence="2" id="KW-1185">Reference proteome</keyword>
<comment type="caution">
    <text evidence="1">The sequence shown here is derived from an EMBL/GenBank/DDBJ whole genome shotgun (WGS) entry which is preliminary data.</text>
</comment>
<dbReference type="OrthoDB" id="5103739at2759"/>
<proteinExistence type="predicted"/>
<dbReference type="EMBL" id="JAIZPD010000001">
    <property type="protein sequence ID" value="KAH0968863.1"/>
    <property type="molecule type" value="Genomic_DNA"/>
</dbReference>
<evidence type="ECO:0000313" key="1">
    <source>
        <dbReference type="EMBL" id="KAH0968863.1"/>
    </source>
</evidence>
<protein>
    <submittedName>
        <fullName evidence="1">Uncharacterized protein</fullName>
    </submittedName>
</protein>
<gene>
    <name evidence="1" type="ORF">HRG_01505</name>
</gene>
<accession>A0A9P8N770</accession>